<proteinExistence type="predicted"/>
<evidence type="ECO:0000313" key="2">
    <source>
        <dbReference type="Proteomes" id="UP001162501"/>
    </source>
</evidence>
<gene>
    <name evidence="1" type="ORF">MRATA1EN22A_LOCUS11876</name>
</gene>
<organism evidence="1 2">
    <name type="scientific">Rangifer tarandus platyrhynchus</name>
    <name type="common">Svalbard reindeer</name>
    <dbReference type="NCBI Taxonomy" id="3082113"/>
    <lineage>
        <taxon>Eukaryota</taxon>
        <taxon>Metazoa</taxon>
        <taxon>Chordata</taxon>
        <taxon>Craniata</taxon>
        <taxon>Vertebrata</taxon>
        <taxon>Euteleostomi</taxon>
        <taxon>Mammalia</taxon>
        <taxon>Eutheria</taxon>
        <taxon>Laurasiatheria</taxon>
        <taxon>Artiodactyla</taxon>
        <taxon>Ruminantia</taxon>
        <taxon>Pecora</taxon>
        <taxon>Cervidae</taxon>
        <taxon>Odocoileinae</taxon>
        <taxon>Rangifer</taxon>
    </lineage>
</organism>
<dbReference type="EMBL" id="OX596105">
    <property type="protein sequence ID" value="CAN0089831.1"/>
    <property type="molecule type" value="Genomic_DNA"/>
</dbReference>
<reference evidence="1" key="1">
    <citation type="submission" date="2023-05" db="EMBL/GenBank/DDBJ databases">
        <authorList>
            <consortium name="ELIXIR-Norway"/>
        </authorList>
    </citation>
    <scope>NUCLEOTIDE SEQUENCE</scope>
</reference>
<accession>A0AC59YZ59</accession>
<dbReference type="Proteomes" id="UP001162501">
    <property type="component" value="Chromosome 21"/>
</dbReference>
<reference evidence="1" key="2">
    <citation type="submission" date="2025-03" db="EMBL/GenBank/DDBJ databases">
        <authorList>
            <consortium name="ELIXIR-Norway"/>
            <consortium name="Elixir Norway"/>
        </authorList>
    </citation>
    <scope>NUCLEOTIDE SEQUENCE</scope>
</reference>
<sequence length="115" mass="12526">MRPLPRVVVNFLCQLGWAAWGQIAVCLEVILGVSVQMFLDEMDIWISGLSSAAHPPQCGVVPSSPWKAGNRTQRWGGGDSGPWHPVLHLEHPRTLDPVIRCPASTSSSGLRTYSP</sequence>
<evidence type="ECO:0000313" key="1">
    <source>
        <dbReference type="EMBL" id="CAN0089831.1"/>
    </source>
</evidence>
<name>A0AC59YZ59_RANTA</name>
<protein>
    <submittedName>
        <fullName evidence="1">Uncharacterized protein</fullName>
    </submittedName>
</protein>